<dbReference type="SUPFAM" id="SSF51905">
    <property type="entry name" value="FAD/NAD(P)-binding domain"/>
    <property type="match status" value="1"/>
</dbReference>
<dbReference type="InterPro" id="IPR050641">
    <property type="entry name" value="RIFMO-like"/>
</dbReference>
<reference evidence="5 6" key="1">
    <citation type="submission" date="2019-02" db="EMBL/GenBank/DDBJ databases">
        <title>Genomic Encyclopedia of Type Strains, Phase IV (KMG-IV): sequencing the most valuable type-strain genomes for metagenomic binning, comparative biology and taxonomic classification.</title>
        <authorList>
            <person name="Goeker M."/>
        </authorList>
    </citation>
    <scope>NUCLEOTIDE SEQUENCE [LARGE SCALE GENOMIC DNA]</scope>
    <source>
        <strain evidence="5 6">K24</strain>
    </source>
</reference>
<dbReference type="InterPro" id="IPR002938">
    <property type="entry name" value="FAD-bd"/>
</dbReference>
<name>A0A4Q7NKD1_9BURK</name>
<evidence type="ECO:0000313" key="6">
    <source>
        <dbReference type="Proteomes" id="UP000292445"/>
    </source>
</evidence>
<evidence type="ECO:0000313" key="5">
    <source>
        <dbReference type="EMBL" id="RZS85368.1"/>
    </source>
</evidence>
<dbReference type="Proteomes" id="UP000292445">
    <property type="component" value="Unassembled WGS sequence"/>
</dbReference>
<evidence type="ECO:0000259" key="4">
    <source>
        <dbReference type="Pfam" id="PF01494"/>
    </source>
</evidence>
<accession>A0A4Q7NKD1</accession>
<comment type="caution">
    <text evidence="5">The sequence shown here is derived from an EMBL/GenBank/DDBJ whole genome shotgun (WGS) entry which is preliminary data.</text>
</comment>
<sequence>MSTGTPEQVIIVGGGPVGLVAAMRLGHYGIPVVVVEAEEQVSRALKASTFHPPTLEMLDEYGITPGLIEAGLVAPTWQVRMHETGEFAEFDLSALKDETAHPYRLQTEQWKLSELLLAHIREKLPAVRVLMGHPCVEVSQDQDSVRVTVQPPSGERQQLTGRYLIAADGARSMVRTALDLSFEGLTFPETTVLATTRFPFHEHIPSLSYINYCWASTGTFSLLRLPGLWRVSLYPWEGESIDDALEPESIQRKLQHVLPRDQAYDVMEIRPYRIHQRVVNTYVNGRIVLAGDAAHINSPSGGMGMNGGIHDAFNLTDKLRRIYAGESDALLGQYERQRRPIAIKHVLQQSGRNRARMQERGESQRRATLEDLKRKADDPALAREYLLETSMILSLREAAAID</sequence>
<feature type="domain" description="FAD-binding" evidence="4">
    <location>
        <begin position="8"/>
        <end position="345"/>
    </location>
</feature>
<protein>
    <submittedName>
        <fullName evidence="5">3-(3-hydroxy-phenyl)propionate hydroxylase</fullName>
    </submittedName>
</protein>
<proteinExistence type="predicted"/>
<dbReference type="AlphaFoldDB" id="A0A4Q7NKD1"/>
<evidence type="ECO:0000256" key="1">
    <source>
        <dbReference type="ARBA" id="ARBA00001974"/>
    </source>
</evidence>
<evidence type="ECO:0000256" key="2">
    <source>
        <dbReference type="ARBA" id="ARBA00022630"/>
    </source>
</evidence>
<dbReference type="EMBL" id="SGXC01000001">
    <property type="protein sequence ID" value="RZS85368.1"/>
    <property type="molecule type" value="Genomic_DNA"/>
</dbReference>
<dbReference type="PANTHER" id="PTHR43004">
    <property type="entry name" value="TRK SYSTEM POTASSIUM UPTAKE PROTEIN"/>
    <property type="match status" value="1"/>
</dbReference>
<dbReference type="PRINTS" id="PR00420">
    <property type="entry name" value="RNGMNOXGNASE"/>
</dbReference>
<comment type="cofactor">
    <cofactor evidence="1">
        <name>FAD</name>
        <dbReference type="ChEBI" id="CHEBI:57692"/>
    </cofactor>
</comment>
<dbReference type="Pfam" id="PF01494">
    <property type="entry name" value="FAD_binding_3"/>
    <property type="match status" value="1"/>
</dbReference>
<keyword evidence="3" id="KW-0274">FAD</keyword>
<dbReference type="RefSeq" id="WP_207221923.1">
    <property type="nucleotide sequence ID" value="NZ_SGXC01000001.1"/>
</dbReference>
<keyword evidence="6" id="KW-1185">Reference proteome</keyword>
<dbReference type="Gene3D" id="3.50.50.60">
    <property type="entry name" value="FAD/NAD(P)-binding domain"/>
    <property type="match status" value="1"/>
</dbReference>
<keyword evidence="2" id="KW-0285">Flavoprotein</keyword>
<dbReference type="GO" id="GO:0071949">
    <property type="term" value="F:FAD binding"/>
    <property type="evidence" value="ECO:0007669"/>
    <property type="project" value="InterPro"/>
</dbReference>
<gene>
    <name evidence="5" type="ORF">EV675_1392</name>
</gene>
<organism evidence="5 6">
    <name type="scientific">Pigmentiphaga kullae</name>
    <dbReference type="NCBI Taxonomy" id="151784"/>
    <lineage>
        <taxon>Bacteria</taxon>
        <taxon>Pseudomonadati</taxon>
        <taxon>Pseudomonadota</taxon>
        <taxon>Betaproteobacteria</taxon>
        <taxon>Burkholderiales</taxon>
        <taxon>Alcaligenaceae</taxon>
        <taxon>Pigmentiphaga</taxon>
    </lineage>
</organism>
<dbReference type="InterPro" id="IPR036188">
    <property type="entry name" value="FAD/NAD-bd_sf"/>
</dbReference>
<evidence type="ECO:0000256" key="3">
    <source>
        <dbReference type="ARBA" id="ARBA00022827"/>
    </source>
</evidence>
<dbReference type="PANTHER" id="PTHR43004:SF19">
    <property type="entry name" value="BINDING MONOOXYGENASE, PUTATIVE (JCVI)-RELATED"/>
    <property type="match status" value="1"/>
</dbReference>
<dbReference type="Gene3D" id="3.30.70.2450">
    <property type="match status" value="1"/>
</dbReference>
<dbReference type="GO" id="GO:0016709">
    <property type="term" value="F:oxidoreductase activity, acting on paired donors, with incorporation or reduction of molecular oxygen, NAD(P)H as one donor, and incorporation of one atom of oxygen"/>
    <property type="evidence" value="ECO:0007669"/>
    <property type="project" value="UniProtKB-ARBA"/>
</dbReference>